<accession>A0AAD9L1G8</accession>
<dbReference type="InterPro" id="IPR036734">
    <property type="entry name" value="Neur_chan_lig-bd_sf"/>
</dbReference>
<keyword evidence="22" id="KW-1185">Reference proteome</keyword>
<feature type="compositionally biased region" description="Polar residues" evidence="18">
    <location>
        <begin position="412"/>
        <end position="428"/>
    </location>
</feature>
<proteinExistence type="inferred from homology"/>
<keyword evidence="14" id="KW-1071">Ligand-gated ion channel</keyword>
<evidence type="ECO:0000256" key="10">
    <source>
        <dbReference type="ARBA" id="ARBA00023157"/>
    </source>
</evidence>
<evidence type="ECO:0000256" key="13">
    <source>
        <dbReference type="ARBA" id="ARBA00023257"/>
    </source>
</evidence>
<protein>
    <submittedName>
        <fullName evidence="21">Uncharacterized protein</fullName>
    </submittedName>
</protein>
<keyword evidence="12" id="KW-0325">Glycoprotein</keyword>
<organism evidence="21 22">
    <name type="scientific">Ridgeia piscesae</name>
    <name type="common">Tubeworm</name>
    <dbReference type="NCBI Taxonomy" id="27915"/>
    <lineage>
        <taxon>Eukaryota</taxon>
        <taxon>Metazoa</taxon>
        <taxon>Spiralia</taxon>
        <taxon>Lophotrochozoa</taxon>
        <taxon>Annelida</taxon>
        <taxon>Polychaeta</taxon>
        <taxon>Sedentaria</taxon>
        <taxon>Canalipalpata</taxon>
        <taxon>Sabellida</taxon>
        <taxon>Siboglinidae</taxon>
        <taxon>Ridgeia</taxon>
    </lineage>
</organism>
<dbReference type="SUPFAM" id="SSF90112">
    <property type="entry name" value="Neurotransmitter-gated ion-channel transmembrane pore"/>
    <property type="match status" value="1"/>
</dbReference>
<dbReference type="FunFam" id="2.70.170.10:FF:000013">
    <property type="entry name" value="Acetylcholine receptor subunit alpha"/>
    <property type="match status" value="1"/>
</dbReference>
<dbReference type="Gene3D" id="1.20.58.390">
    <property type="entry name" value="Neurotransmitter-gated ion-channel transmembrane domain"/>
    <property type="match status" value="2"/>
</dbReference>
<dbReference type="NCBIfam" id="TIGR00860">
    <property type="entry name" value="LIC"/>
    <property type="match status" value="1"/>
</dbReference>
<evidence type="ECO:0000313" key="21">
    <source>
        <dbReference type="EMBL" id="KAK2181623.1"/>
    </source>
</evidence>
<feature type="domain" description="Neurotransmitter-gated ion-channel transmembrane" evidence="20">
    <location>
        <begin position="263"/>
        <end position="520"/>
    </location>
</feature>
<keyword evidence="2 17" id="KW-0813">Transport</keyword>
<dbReference type="PRINTS" id="PR00254">
    <property type="entry name" value="NICOTINICR"/>
</dbReference>
<dbReference type="Gene3D" id="2.70.170.10">
    <property type="entry name" value="Neurotransmitter-gated ion-channel ligand-binding domain"/>
    <property type="match status" value="1"/>
</dbReference>
<dbReference type="PRINTS" id="PR00252">
    <property type="entry name" value="NRIONCHANNEL"/>
</dbReference>
<dbReference type="AlphaFoldDB" id="A0AAD9L1G8"/>
<reference evidence="21" key="1">
    <citation type="journal article" date="2023" name="Mol. Biol. Evol.">
        <title>Third-Generation Sequencing Reveals the Adaptive Role of the Epigenome in Three Deep-Sea Polychaetes.</title>
        <authorList>
            <person name="Perez M."/>
            <person name="Aroh O."/>
            <person name="Sun Y."/>
            <person name="Lan Y."/>
            <person name="Juniper S.K."/>
            <person name="Young C.R."/>
            <person name="Angers B."/>
            <person name="Qian P.Y."/>
        </authorList>
    </citation>
    <scope>NUCLEOTIDE SEQUENCE</scope>
    <source>
        <strain evidence="21">R07B-5</strain>
    </source>
</reference>
<evidence type="ECO:0000256" key="15">
    <source>
        <dbReference type="ARBA" id="ARBA00023303"/>
    </source>
</evidence>
<keyword evidence="10" id="KW-1015">Disulfide bond</keyword>
<keyword evidence="9 17" id="KW-0472">Membrane</keyword>
<evidence type="ECO:0000256" key="6">
    <source>
        <dbReference type="ARBA" id="ARBA00022989"/>
    </source>
</evidence>
<evidence type="ECO:0000256" key="12">
    <source>
        <dbReference type="ARBA" id="ARBA00023180"/>
    </source>
</evidence>
<dbReference type="InterPro" id="IPR006029">
    <property type="entry name" value="Neurotrans-gated_channel_TM"/>
</dbReference>
<dbReference type="InterPro" id="IPR036719">
    <property type="entry name" value="Neuro-gated_channel_TM_sf"/>
</dbReference>
<keyword evidence="6 17" id="KW-1133">Transmembrane helix</keyword>
<evidence type="ECO:0000256" key="8">
    <source>
        <dbReference type="ARBA" id="ARBA00023065"/>
    </source>
</evidence>
<keyword evidence="15 17" id="KW-0407">Ion channel</keyword>
<keyword evidence="4 17" id="KW-0812">Transmembrane</keyword>
<keyword evidence="13" id="KW-0628">Postsynaptic cell membrane</keyword>
<dbReference type="EMBL" id="JAODUO010000388">
    <property type="protein sequence ID" value="KAK2181623.1"/>
    <property type="molecule type" value="Genomic_DNA"/>
</dbReference>
<dbReference type="GO" id="GO:0004888">
    <property type="term" value="F:transmembrane signaling receptor activity"/>
    <property type="evidence" value="ECO:0007669"/>
    <property type="project" value="InterPro"/>
</dbReference>
<evidence type="ECO:0000256" key="4">
    <source>
        <dbReference type="ARBA" id="ARBA00022692"/>
    </source>
</evidence>
<feature type="transmembrane region" description="Helical" evidence="17">
    <location>
        <begin position="322"/>
        <end position="345"/>
    </location>
</feature>
<keyword evidence="5" id="KW-0732">Signal</keyword>
<dbReference type="GO" id="GO:0045211">
    <property type="term" value="C:postsynaptic membrane"/>
    <property type="evidence" value="ECO:0007669"/>
    <property type="project" value="UniProtKB-SubCell"/>
</dbReference>
<dbReference type="GO" id="GO:0007271">
    <property type="term" value="P:synaptic transmission, cholinergic"/>
    <property type="evidence" value="ECO:0007669"/>
    <property type="project" value="UniProtKB-ARBA"/>
</dbReference>
<evidence type="ECO:0000256" key="18">
    <source>
        <dbReference type="SAM" id="MobiDB-lite"/>
    </source>
</evidence>
<dbReference type="CDD" id="cd19064">
    <property type="entry name" value="LGIC_TM_nAChR"/>
    <property type="match status" value="1"/>
</dbReference>
<name>A0AAD9L1G8_RIDPI</name>
<sequence length="537" mass="60957">MDANSIDSFHYTGSASATTFLVLCLASLSNSNDDARRLYDDLLRKDRYNRLIRPVSNSADKLTVKMGLKLAQVLDVNERYQVITTNMFVIQQWNDTGLQWHPVEYGGVKTLFVPSESIWLPDLVLYNNADGDYTVTIMTKATLSYSGTVRWEPPVIFKSFCQMDVEFFPFDIQKCHMKFGSWSYDILKVDIFHMWQERLGVADLDIIDSAIDLVDFHRSVEWELLTAVAKKNIVKYPCCDELYPDITFNLTLRRKTLFYTINLLIPCISINALTILGFYLPSDAGEKISLCISILLSLSVFQLLLMEIVPATSFTIPLMGKYILFTSVLLSVSIFSSVITLNVNFRSTSKPKMPRLTRRIFLKILPRMLYMHRPDIGSDQDPDDDDEHDWSTAHSELPDLSHMYKGPHHVTSDTASTSSDLGHNLAPTSSGHRMASTFVGLQGRNVNMSSFCDACADRWHNHMPPNARKALEGATFIAKHLDGENDAKRVRDEWKYVARVIDRILLITYVIACVLGGLGLMLRAPALYDYRKPLTNN</sequence>
<comment type="similarity">
    <text evidence="1">Belongs to the ligand-gated ion channel (TC 1.A.9) family. Acetylcholine receptor (TC 1.A.9.1) subfamily.</text>
</comment>
<keyword evidence="8 17" id="KW-0406">Ion transport</keyword>
<dbReference type="SUPFAM" id="SSF63712">
    <property type="entry name" value="Nicotinic receptor ligand binding domain-like"/>
    <property type="match status" value="1"/>
</dbReference>
<dbReference type="FunFam" id="1.20.58.390:FF:000001">
    <property type="entry name" value="Neuronal nicotinic acetylcholine receptor subunit 3"/>
    <property type="match status" value="1"/>
</dbReference>
<evidence type="ECO:0000313" key="22">
    <source>
        <dbReference type="Proteomes" id="UP001209878"/>
    </source>
</evidence>
<feature type="transmembrane region" description="Helical" evidence="17">
    <location>
        <begin position="292"/>
        <end position="316"/>
    </location>
</feature>
<keyword evidence="7" id="KW-0770">Synapse</keyword>
<dbReference type="FunFam" id="1.20.58.390:FF:000022">
    <property type="entry name" value="Nicotinic acetylcholine receptor subunit alpha4"/>
    <property type="match status" value="1"/>
</dbReference>
<dbReference type="CDD" id="cd19031">
    <property type="entry name" value="LGIC_ECD_nAChR_proto_alpha-like"/>
    <property type="match status" value="1"/>
</dbReference>
<dbReference type="PANTHER" id="PTHR18945">
    <property type="entry name" value="NEUROTRANSMITTER GATED ION CHANNEL"/>
    <property type="match status" value="1"/>
</dbReference>
<keyword evidence="11" id="KW-0675">Receptor</keyword>
<dbReference type="GO" id="GO:0022848">
    <property type="term" value="F:acetylcholine-gated monoatomic cation-selective channel activity"/>
    <property type="evidence" value="ECO:0007669"/>
    <property type="project" value="InterPro"/>
</dbReference>
<evidence type="ECO:0000256" key="16">
    <source>
        <dbReference type="ARBA" id="ARBA00034104"/>
    </source>
</evidence>
<dbReference type="InterPro" id="IPR002394">
    <property type="entry name" value="Nicotinic_acetylcholine_rcpt"/>
</dbReference>
<dbReference type="InterPro" id="IPR038050">
    <property type="entry name" value="Neuro_actylchol_rec"/>
</dbReference>
<evidence type="ECO:0000256" key="1">
    <source>
        <dbReference type="ARBA" id="ARBA00009237"/>
    </source>
</evidence>
<evidence type="ECO:0000256" key="7">
    <source>
        <dbReference type="ARBA" id="ARBA00023018"/>
    </source>
</evidence>
<evidence type="ECO:0000256" key="2">
    <source>
        <dbReference type="ARBA" id="ARBA00022448"/>
    </source>
</evidence>
<feature type="domain" description="Neurotransmitter-gated ion-channel ligand-binding" evidence="19">
    <location>
        <begin position="36"/>
        <end position="256"/>
    </location>
</feature>
<evidence type="ECO:0000256" key="14">
    <source>
        <dbReference type="ARBA" id="ARBA00023286"/>
    </source>
</evidence>
<dbReference type="InterPro" id="IPR006201">
    <property type="entry name" value="Neur_channel"/>
</dbReference>
<evidence type="ECO:0000256" key="5">
    <source>
        <dbReference type="ARBA" id="ARBA00022729"/>
    </source>
</evidence>
<dbReference type="InterPro" id="IPR006202">
    <property type="entry name" value="Neur_chan_lig-bd"/>
</dbReference>
<dbReference type="PROSITE" id="PS00236">
    <property type="entry name" value="NEUROTR_ION_CHANNEL"/>
    <property type="match status" value="1"/>
</dbReference>
<evidence type="ECO:0000256" key="11">
    <source>
        <dbReference type="ARBA" id="ARBA00023170"/>
    </source>
</evidence>
<evidence type="ECO:0000256" key="3">
    <source>
        <dbReference type="ARBA" id="ARBA00022475"/>
    </source>
</evidence>
<evidence type="ECO:0000256" key="9">
    <source>
        <dbReference type="ARBA" id="ARBA00023136"/>
    </source>
</evidence>
<keyword evidence="3" id="KW-1003">Cell membrane</keyword>
<feature type="region of interest" description="Disordered" evidence="18">
    <location>
        <begin position="398"/>
        <end position="428"/>
    </location>
</feature>
<evidence type="ECO:0000259" key="20">
    <source>
        <dbReference type="Pfam" id="PF02932"/>
    </source>
</evidence>
<comment type="subcellular location">
    <subcellularLocation>
        <location evidence="16">Postsynaptic cell membrane</location>
        <topology evidence="16">Multi-pass membrane protein</topology>
    </subcellularLocation>
</comment>
<feature type="transmembrane region" description="Helical" evidence="17">
    <location>
        <begin position="504"/>
        <end position="524"/>
    </location>
</feature>
<comment type="caution">
    <text evidence="21">The sequence shown here is derived from an EMBL/GenBank/DDBJ whole genome shotgun (WGS) entry which is preliminary data.</text>
</comment>
<dbReference type="Pfam" id="PF02931">
    <property type="entry name" value="Neur_chan_LBD"/>
    <property type="match status" value="1"/>
</dbReference>
<dbReference type="Pfam" id="PF02932">
    <property type="entry name" value="Neur_chan_memb"/>
    <property type="match status" value="1"/>
</dbReference>
<gene>
    <name evidence="21" type="ORF">NP493_389g03107</name>
</gene>
<dbReference type="Proteomes" id="UP001209878">
    <property type="component" value="Unassembled WGS sequence"/>
</dbReference>
<dbReference type="InterPro" id="IPR018000">
    <property type="entry name" value="Neurotransmitter_ion_chnl_CS"/>
</dbReference>
<feature type="transmembrane region" description="Helical" evidence="17">
    <location>
        <begin position="257"/>
        <end position="280"/>
    </location>
</feature>
<evidence type="ECO:0000256" key="17">
    <source>
        <dbReference type="RuleBase" id="RU000687"/>
    </source>
</evidence>
<evidence type="ECO:0000259" key="19">
    <source>
        <dbReference type="Pfam" id="PF02931"/>
    </source>
</evidence>